<dbReference type="RefSeq" id="WP_091195056.1">
    <property type="nucleotide sequence ID" value="NZ_FOKC01000001.1"/>
</dbReference>
<name>A0A1I0WJ70_9ACTN</name>
<dbReference type="EMBL" id="FOKC01000001">
    <property type="protein sequence ID" value="SFA88043.1"/>
    <property type="molecule type" value="Genomic_DNA"/>
</dbReference>
<dbReference type="PANTHER" id="PTHR12526">
    <property type="entry name" value="GLYCOSYLTRANSFERASE"/>
    <property type="match status" value="1"/>
</dbReference>
<dbReference type="STRING" id="748909.SAMN05192575_1011007"/>
<keyword evidence="2 5" id="KW-0808">Transferase</keyword>
<gene>
    <name evidence="4" type="ORF">CXG46_21345</name>
    <name evidence="5" type="ORF">SAMN05192575_1011007</name>
</gene>
<dbReference type="SUPFAM" id="SSF53756">
    <property type="entry name" value="UDP-Glycosyltransferase/glycogen phosphorylase"/>
    <property type="match status" value="1"/>
</dbReference>
<dbReference type="OrthoDB" id="8878585at2"/>
<evidence type="ECO:0000313" key="6">
    <source>
        <dbReference type="Proteomes" id="UP000199113"/>
    </source>
</evidence>
<dbReference type="Gene3D" id="3.40.50.2000">
    <property type="entry name" value="Glycogen Phosphorylase B"/>
    <property type="match status" value="2"/>
</dbReference>
<evidence type="ECO:0000256" key="2">
    <source>
        <dbReference type="ARBA" id="ARBA00022679"/>
    </source>
</evidence>
<dbReference type="GO" id="GO:0016757">
    <property type="term" value="F:glycosyltransferase activity"/>
    <property type="evidence" value="ECO:0007669"/>
    <property type="project" value="UniProtKB-KW"/>
</dbReference>
<keyword evidence="1" id="KW-0328">Glycosyltransferase</keyword>
<proteinExistence type="predicted"/>
<feature type="domain" description="Glycosyl transferase family 1" evidence="3">
    <location>
        <begin position="205"/>
        <end position="319"/>
    </location>
</feature>
<dbReference type="PANTHER" id="PTHR12526:SF510">
    <property type="entry name" value="D-INOSITOL 3-PHOSPHATE GLYCOSYLTRANSFERASE"/>
    <property type="match status" value="1"/>
</dbReference>
<organism evidence="5 6">
    <name type="scientific">Nocardioides alpinus</name>
    <dbReference type="NCBI Taxonomy" id="748909"/>
    <lineage>
        <taxon>Bacteria</taxon>
        <taxon>Bacillati</taxon>
        <taxon>Actinomycetota</taxon>
        <taxon>Actinomycetes</taxon>
        <taxon>Propionibacteriales</taxon>
        <taxon>Nocardioidaceae</taxon>
        <taxon>Nocardioides</taxon>
    </lineage>
</organism>
<dbReference type="InterPro" id="IPR001296">
    <property type="entry name" value="Glyco_trans_1"/>
</dbReference>
<reference evidence="5" key="1">
    <citation type="submission" date="2016-10" db="EMBL/GenBank/DDBJ databases">
        <authorList>
            <person name="de Groot N.N."/>
        </authorList>
    </citation>
    <scope>NUCLEOTIDE SEQUENCE [LARGE SCALE GENOMIC DNA]</scope>
    <source>
        <strain evidence="5">CGMCC 1.10697</strain>
    </source>
</reference>
<evidence type="ECO:0000259" key="3">
    <source>
        <dbReference type="Pfam" id="PF00534"/>
    </source>
</evidence>
<dbReference type="Pfam" id="PF00534">
    <property type="entry name" value="Glycos_transf_1"/>
    <property type="match status" value="1"/>
</dbReference>
<reference evidence="4 7" key="2">
    <citation type="submission" date="2017-12" db="EMBL/GenBank/DDBJ databases">
        <title>Pharmacopeia of the Arctic Ocean.</title>
        <authorList>
            <person name="Collins E."/>
            <person name="Ducluzeau A.-L."/>
        </authorList>
    </citation>
    <scope>NUCLEOTIDE SEQUENCE [LARGE SCALE GENOMIC DNA]</scope>
    <source>
        <strain evidence="4 7">DSM 23325</strain>
    </source>
</reference>
<evidence type="ECO:0000256" key="1">
    <source>
        <dbReference type="ARBA" id="ARBA00022676"/>
    </source>
</evidence>
<protein>
    <submittedName>
        <fullName evidence="5">Glycosyltransferase involved in cell wall bisynthesis</fullName>
    </submittedName>
</protein>
<evidence type="ECO:0000313" key="7">
    <source>
        <dbReference type="Proteomes" id="UP000233565"/>
    </source>
</evidence>
<dbReference type="AlphaFoldDB" id="A0A1I0WJ70"/>
<dbReference type="Proteomes" id="UP000233565">
    <property type="component" value="Unassembled WGS sequence"/>
</dbReference>
<keyword evidence="7" id="KW-1185">Reference proteome</keyword>
<dbReference type="EMBL" id="PJBV01000035">
    <property type="protein sequence ID" value="PKH37930.1"/>
    <property type="molecule type" value="Genomic_DNA"/>
</dbReference>
<evidence type="ECO:0000313" key="4">
    <source>
        <dbReference type="EMBL" id="PKH37930.1"/>
    </source>
</evidence>
<evidence type="ECO:0000313" key="5">
    <source>
        <dbReference type="EMBL" id="SFA88043.1"/>
    </source>
</evidence>
<sequence length="383" mass="40525">MKVVVLAPAYVPAHKAGGPVPGIVGAVDSLRDHQVHVLTSDRDLGDTAPYPAPHVGTVEVDGTPVTYLPPLSWRARGAWRAALRTVRAADVVYVNSVMSQGFTVLPLVVMALTRWRGRLLVSPRGELAASALALGSPWQKKVWTGLLRVSRSAVRFGGSPTVWVVSSEREQADVTRMFPGARSAVVPERLRPVGSSPAAPRPPRGEQLRVVTVGRVAPVKGIDDLVRGLAHVRTPVRLDVLGLLEDAEHVAVVRTLVDRLPDHVEVRLVGAVGPEQVEEALRTSHLFALLTRGENFGHAIGEALRAGCPVLISDQTPWTYVGASGAGVVLDRAACGSPEAVGAAVQAFADMADAEWDARSAHAASLEATSTASLATVLRELQG</sequence>
<accession>A0A1I0WJ70</accession>
<dbReference type="Proteomes" id="UP000199113">
    <property type="component" value="Unassembled WGS sequence"/>
</dbReference>